<keyword evidence="2" id="KW-1185">Reference proteome</keyword>
<dbReference type="Proteomes" id="UP000610558">
    <property type="component" value="Unassembled WGS sequence"/>
</dbReference>
<proteinExistence type="predicted"/>
<organism evidence="1 2">
    <name type="scientific">Spongiibacter pelagi</name>
    <dbReference type="NCBI Taxonomy" id="2760804"/>
    <lineage>
        <taxon>Bacteria</taxon>
        <taxon>Pseudomonadati</taxon>
        <taxon>Pseudomonadota</taxon>
        <taxon>Gammaproteobacteria</taxon>
        <taxon>Cellvibrionales</taxon>
        <taxon>Spongiibacteraceae</taxon>
        <taxon>Spongiibacter</taxon>
    </lineage>
</organism>
<dbReference type="AlphaFoldDB" id="A0A927GUY4"/>
<dbReference type="RefSeq" id="WP_190761746.1">
    <property type="nucleotide sequence ID" value="NZ_JACXLD010000001.1"/>
</dbReference>
<comment type="caution">
    <text evidence="1">The sequence shown here is derived from an EMBL/GenBank/DDBJ whole genome shotgun (WGS) entry which is preliminary data.</text>
</comment>
<sequence length="52" mass="5862">MKTTISIQHIEKAKKNMENAMFNALLALGNSINELSIFSQEESRPERQARAA</sequence>
<accession>A0A927GUY4</accession>
<gene>
    <name evidence="1" type="ORF">IB286_00715</name>
</gene>
<protein>
    <submittedName>
        <fullName evidence="1">Uncharacterized protein</fullName>
    </submittedName>
</protein>
<name>A0A927GUY4_9GAMM</name>
<reference evidence="1" key="1">
    <citation type="submission" date="2020-09" db="EMBL/GenBank/DDBJ databases">
        <authorList>
            <person name="Yoon J.-W."/>
        </authorList>
    </citation>
    <scope>NUCLEOTIDE SEQUENCE</scope>
    <source>
        <strain evidence="1">KMU-158</strain>
    </source>
</reference>
<evidence type="ECO:0000313" key="2">
    <source>
        <dbReference type="Proteomes" id="UP000610558"/>
    </source>
</evidence>
<evidence type="ECO:0000313" key="1">
    <source>
        <dbReference type="EMBL" id="MBD2857508.1"/>
    </source>
</evidence>
<dbReference type="EMBL" id="JACXLD010000001">
    <property type="protein sequence ID" value="MBD2857508.1"/>
    <property type="molecule type" value="Genomic_DNA"/>
</dbReference>